<protein>
    <recommendedName>
        <fullName evidence="1">Condensation domain-containing protein</fullName>
    </recommendedName>
</protein>
<evidence type="ECO:0000313" key="2">
    <source>
        <dbReference type="EMBL" id="KAA2252835.1"/>
    </source>
</evidence>
<evidence type="ECO:0000259" key="1">
    <source>
        <dbReference type="Pfam" id="PF00668"/>
    </source>
</evidence>
<proteinExistence type="predicted"/>
<dbReference type="PANTHER" id="PTHR45527">
    <property type="entry name" value="NONRIBOSOMAL PEPTIDE SYNTHETASE"/>
    <property type="match status" value="1"/>
</dbReference>
<comment type="caution">
    <text evidence="2">The sequence shown here is derived from an EMBL/GenBank/DDBJ whole genome shotgun (WGS) entry which is preliminary data.</text>
</comment>
<dbReference type="GO" id="GO:0043041">
    <property type="term" value="P:amino acid activation for nonribosomal peptide biosynthetic process"/>
    <property type="evidence" value="ECO:0007669"/>
    <property type="project" value="TreeGrafter"/>
</dbReference>
<name>A0A5B2WN60_9PSEU</name>
<evidence type="ECO:0000313" key="3">
    <source>
        <dbReference type="Proteomes" id="UP000323454"/>
    </source>
</evidence>
<dbReference type="Gene3D" id="3.30.559.10">
    <property type="entry name" value="Chloramphenicol acetyltransferase-like domain"/>
    <property type="match status" value="1"/>
</dbReference>
<dbReference type="Pfam" id="PF00668">
    <property type="entry name" value="Condensation"/>
    <property type="match status" value="1"/>
</dbReference>
<accession>A0A5B2WN60</accession>
<dbReference type="RefSeq" id="WP_149854045.1">
    <property type="nucleotide sequence ID" value="NZ_VUOB01000072.1"/>
</dbReference>
<gene>
    <name evidence="2" type="ORF">F0L68_34285</name>
</gene>
<dbReference type="InterPro" id="IPR023213">
    <property type="entry name" value="CAT-like_dom_sf"/>
</dbReference>
<dbReference type="Proteomes" id="UP000323454">
    <property type="component" value="Unassembled WGS sequence"/>
</dbReference>
<dbReference type="GO" id="GO:0005829">
    <property type="term" value="C:cytosol"/>
    <property type="evidence" value="ECO:0007669"/>
    <property type="project" value="TreeGrafter"/>
</dbReference>
<reference evidence="2 3" key="1">
    <citation type="submission" date="2019-09" db="EMBL/GenBank/DDBJ databases">
        <title>Goodfellowia gen. nov., a new genus of the Pseudonocardineae related to Actinoalloteichus, containing Goodfellowia coeruleoviolacea gen. nov., comb. nov. gen. nov., comb. nov.</title>
        <authorList>
            <person name="Labeda D."/>
        </authorList>
    </citation>
    <scope>NUCLEOTIDE SEQUENCE [LARGE SCALE GENOMIC DNA]</scope>
    <source>
        <strain evidence="2 3">AN110305</strain>
    </source>
</reference>
<feature type="domain" description="Condensation" evidence="1">
    <location>
        <begin position="34"/>
        <end position="463"/>
    </location>
</feature>
<dbReference type="EMBL" id="VUOB01000072">
    <property type="protein sequence ID" value="KAA2252835.1"/>
    <property type="molecule type" value="Genomic_DNA"/>
</dbReference>
<dbReference type="InterPro" id="IPR001242">
    <property type="entry name" value="Condensation_dom"/>
</dbReference>
<keyword evidence="3" id="KW-1185">Reference proteome</keyword>
<dbReference type="GO" id="GO:0044550">
    <property type="term" value="P:secondary metabolite biosynthetic process"/>
    <property type="evidence" value="ECO:0007669"/>
    <property type="project" value="TreeGrafter"/>
</dbReference>
<organism evidence="2 3">
    <name type="scientific">Solihabitans fulvus</name>
    <dbReference type="NCBI Taxonomy" id="1892852"/>
    <lineage>
        <taxon>Bacteria</taxon>
        <taxon>Bacillati</taxon>
        <taxon>Actinomycetota</taxon>
        <taxon>Actinomycetes</taxon>
        <taxon>Pseudonocardiales</taxon>
        <taxon>Pseudonocardiaceae</taxon>
        <taxon>Solihabitans</taxon>
    </lineage>
</organism>
<dbReference type="CDD" id="cd19531">
    <property type="entry name" value="LCL_NRPS-like"/>
    <property type="match status" value="1"/>
</dbReference>
<dbReference type="AlphaFoldDB" id="A0A5B2WN60"/>
<dbReference type="SUPFAM" id="SSF52777">
    <property type="entry name" value="CoA-dependent acyltransferases"/>
    <property type="match status" value="2"/>
</dbReference>
<dbReference type="PANTHER" id="PTHR45527:SF1">
    <property type="entry name" value="FATTY ACID SYNTHASE"/>
    <property type="match status" value="1"/>
</dbReference>
<dbReference type="GO" id="GO:0003824">
    <property type="term" value="F:catalytic activity"/>
    <property type="evidence" value="ECO:0007669"/>
    <property type="project" value="InterPro"/>
</dbReference>
<dbReference type="Gene3D" id="3.30.559.30">
    <property type="entry name" value="Nonribosomal peptide synthetase, condensation domain"/>
    <property type="match status" value="1"/>
</dbReference>
<dbReference type="OrthoDB" id="2472181at2"/>
<sequence>MTDLRSVIGRLEGLPVASRGAALDLLHQRGDEFGVYELSSAQRRLWFLCSLDEELPIYNVPYAFRLTGPIDEAALRHAVEALIRRHEMLRTIFFDIDGEPFYAVLPSIPTPWTVRGLPDDLGESLDAEARLPFDLRRGPLLRAGLLTDGADTHVFLFTLHHLICDGWSLAIMLRELGEAYRAAVQRQEPRLGPPPARFADAVRRQETNEAAELAELRRYWTDQLAGAPYLLPLPADRPRPAVESHEGAQEVFEWPLALREDVEGFSAQHRVTPFMTVLTAFEVLLHSYTGSEDLLVGVPVSGRGSLETEDLVGFFVNTVVLRVRPTGRMRFSALLDHVRDATLAAQAHQDYPFEALVESLGAPRSLNHHPLVQVCFVLLEKENELLRLPGVTCELVQGHTGTSKFDLTMSLIAVPTGLRGVVEYDNRLFDRETVRRMVSDLRAILTAAVAAPEREIGSLALSSHGGGR</sequence>
<dbReference type="GO" id="GO:0008610">
    <property type="term" value="P:lipid biosynthetic process"/>
    <property type="evidence" value="ECO:0007669"/>
    <property type="project" value="UniProtKB-ARBA"/>
</dbReference>
<reference evidence="2 3" key="2">
    <citation type="submission" date="2019-09" db="EMBL/GenBank/DDBJ databases">
        <authorList>
            <person name="Jin C."/>
        </authorList>
    </citation>
    <scope>NUCLEOTIDE SEQUENCE [LARGE SCALE GENOMIC DNA]</scope>
    <source>
        <strain evidence="2 3">AN110305</strain>
    </source>
</reference>
<dbReference type="GO" id="GO:0031177">
    <property type="term" value="F:phosphopantetheine binding"/>
    <property type="evidence" value="ECO:0007669"/>
    <property type="project" value="TreeGrafter"/>
</dbReference>